<proteinExistence type="predicted"/>
<protein>
    <submittedName>
        <fullName evidence="1">Alkaline phosphatase family protein</fullName>
    </submittedName>
</protein>
<keyword evidence="2" id="KW-1185">Reference proteome</keyword>
<name>A0A9X2F7E1_9BACT</name>
<comment type="caution">
    <text evidence="1">The sequence shown here is derived from an EMBL/GenBank/DDBJ whole genome shotgun (WGS) entry which is preliminary data.</text>
</comment>
<dbReference type="Pfam" id="PF01663">
    <property type="entry name" value="Phosphodiest"/>
    <property type="match status" value="1"/>
</dbReference>
<accession>A0A9X2F7E1</accession>
<sequence length="446" mass="47134">MSRISKIFKWLVLLFLLGIVQDTQAQVKKSLLFGIDGLGYGEQGFGVANTPNMESLINGTWQAGYRGAYSGSAFAGGILGTETQQITVSGPGWSTMLTGVWNDRHGVTGNGSTFANGDFANNPPYLATLKESLPALTTASYVYWPPIDDYIVSAPDEDADSTNDVDFHLSYMNDANAVGAAASAIADADGLDPDAVFISVDLVDAAGHAGGSSSIGYRQAVETADFYVGQALSAIASRPNFANEDWQIVVTSDHGHLATGGHGGQSTLERTIPFIVASKNLTQGNLPIFPLEVSHADTAPTILDHFGVEIPDYYAGVSRADGSIVVSADINGDGLISGNGTGLFEHDDVTAFVSFWLLPNSLDNPNPADLNLDGIADLGDWAILNAKDPAMGLAIARALSGNPVPEPAMAVSFSICLLGFLASEWFYRSRSPRLSVQLTKRFFAEP</sequence>
<dbReference type="InterPro" id="IPR002591">
    <property type="entry name" value="Phosphodiest/P_Trfase"/>
</dbReference>
<dbReference type="RefSeq" id="WP_252851791.1">
    <property type="nucleotide sequence ID" value="NZ_JAMXLR010000026.1"/>
</dbReference>
<dbReference type="SUPFAM" id="SSF53649">
    <property type="entry name" value="Alkaline phosphatase-like"/>
    <property type="match status" value="1"/>
</dbReference>
<dbReference type="Gene3D" id="3.40.720.10">
    <property type="entry name" value="Alkaline Phosphatase, subunit A"/>
    <property type="match status" value="1"/>
</dbReference>
<dbReference type="InterPro" id="IPR017850">
    <property type="entry name" value="Alkaline_phosphatase_core_sf"/>
</dbReference>
<gene>
    <name evidence="1" type="ORF">NG895_07180</name>
</gene>
<reference evidence="1" key="1">
    <citation type="submission" date="2022-06" db="EMBL/GenBank/DDBJ databases">
        <title>Aeoliella straminimaris, a novel planctomycete from sediments.</title>
        <authorList>
            <person name="Vitorino I.R."/>
            <person name="Lage O.M."/>
        </authorList>
    </citation>
    <scope>NUCLEOTIDE SEQUENCE</scope>
    <source>
        <strain evidence="1">ICT_H6.2</strain>
    </source>
</reference>
<organism evidence="1 2">
    <name type="scientific">Aeoliella straminimaris</name>
    <dbReference type="NCBI Taxonomy" id="2954799"/>
    <lineage>
        <taxon>Bacteria</taxon>
        <taxon>Pseudomonadati</taxon>
        <taxon>Planctomycetota</taxon>
        <taxon>Planctomycetia</taxon>
        <taxon>Pirellulales</taxon>
        <taxon>Lacipirellulaceae</taxon>
        <taxon>Aeoliella</taxon>
    </lineage>
</organism>
<evidence type="ECO:0000313" key="1">
    <source>
        <dbReference type="EMBL" id="MCO6043685.1"/>
    </source>
</evidence>
<dbReference type="Proteomes" id="UP001155241">
    <property type="component" value="Unassembled WGS sequence"/>
</dbReference>
<dbReference type="EMBL" id="JAMXLR010000026">
    <property type="protein sequence ID" value="MCO6043685.1"/>
    <property type="molecule type" value="Genomic_DNA"/>
</dbReference>
<evidence type="ECO:0000313" key="2">
    <source>
        <dbReference type="Proteomes" id="UP001155241"/>
    </source>
</evidence>
<dbReference type="AlphaFoldDB" id="A0A9X2F7E1"/>